<protein>
    <submittedName>
        <fullName evidence="2">Uncharacterized protein</fullName>
    </submittedName>
</protein>
<accession>A0A917RN21</accession>
<dbReference type="EMBL" id="BMNT01000051">
    <property type="protein sequence ID" value="GGL15477.1"/>
    <property type="molecule type" value="Genomic_DNA"/>
</dbReference>
<feature type="transmembrane region" description="Helical" evidence="1">
    <location>
        <begin position="7"/>
        <end position="25"/>
    </location>
</feature>
<name>A0A917RN21_9ACTN</name>
<keyword evidence="1" id="KW-0812">Transmembrane</keyword>
<evidence type="ECO:0000313" key="3">
    <source>
        <dbReference type="Proteomes" id="UP000645217"/>
    </source>
</evidence>
<dbReference type="RefSeq" id="WP_189167079.1">
    <property type="nucleotide sequence ID" value="NZ_BMNT01000051.1"/>
</dbReference>
<keyword evidence="1" id="KW-1133">Transmembrane helix</keyword>
<sequence length="84" mass="9060">MESTDGRILLIILVATVLFAVGRNFQRTVDTWAGWGKAIKAAAEAAAKVPPAKSAARAAFWRMVMVGAVTFLLLALIANAIRYR</sequence>
<keyword evidence="1" id="KW-0472">Membrane</keyword>
<keyword evidence="3" id="KW-1185">Reference proteome</keyword>
<dbReference type="AlphaFoldDB" id="A0A917RN21"/>
<feature type="transmembrane region" description="Helical" evidence="1">
    <location>
        <begin position="59"/>
        <end position="81"/>
    </location>
</feature>
<reference evidence="2" key="1">
    <citation type="journal article" date="2014" name="Int. J. Syst. Evol. Microbiol.">
        <title>Complete genome sequence of Corynebacterium casei LMG S-19264T (=DSM 44701T), isolated from a smear-ripened cheese.</title>
        <authorList>
            <consortium name="US DOE Joint Genome Institute (JGI-PGF)"/>
            <person name="Walter F."/>
            <person name="Albersmeier A."/>
            <person name="Kalinowski J."/>
            <person name="Ruckert C."/>
        </authorList>
    </citation>
    <scope>NUCLEOTIDE SEQUENCE</scope>
    <source>
        <strain evidence="2">JCM 13064</strain>
    </source>
</reference>
<gene>
    <name evidence="2" type="ORF">GCM10007964_66860</name>
</gene>
<proteinExistence type="predicted"/>
<dbReference type="Proteomes" id="UP000645217">
    <property type="component" value="Unassembled WGS sequence"/>
</dbReference>
<evidence type="ECO:0000313" key="2">
    <source>
        <dbReference type="EMBL" id="GGL15477.1"/>
    </source>
</evidence>
<evidence type="ECO:0000256" key="1">
    <source>
        <dbReference type="SAM" id="Phobius"/>
    </source>
</evidence>
<reference evidence="2" key="2">
    <citation type="submission" date="2020-09" db="EMBL/GenBank/DDBJ databases">
        <authorList>
            <person name="Sun Q."/>
            <person name="Ohkuma M."/>
        </authorList>
    </citation>
    <scope>NUCLEOTIDE SEQUENCE</scope>
    <source>
        <strain evidence="2">JCM 13064</strain>
    </source>
</reference>
<organism evidence="2 3">
    <name type="scientific">Sphaerisporangium melleum</name>
    <dbReference type="NCBI Taxonomy" id="321316"/>
    <lineage>
        <taxon>Bacteria</taxon>
        <taxon>Bacillati</taxon>
        <taxon>Actinomycetota</taxon>
        <taxon>Actinomycetes</taxon>
        <taxon>Streptosporangiales</taxon>
        <taxon>Streptosporangiaceae</taxon>
        <taxon>Sphaerisporangium</taxon>
    </lineage>
</organism>
<comment type="caution">
    <text evidence="2">The sequence shown here is derived from an EMBL/GenBank/DDBJ whole genome shotgun (WGS) entry which is preliminary data.</text>
</comment>